<dbReference type="Gene3D" id="3.40.630.30">
    <property type="match status" value="1"/>
</dbReference>
<accession>A0A2A9EAG5</accession>
<comment type="caution">
    <text evidence="2">The sequence shown here is derived from an EMBL/GenBank/DDBJ whole genome shotgun (WGS) entry which is preliminary data.</text>
</comment>
<reference evidence="2 3" key="1">
    <citation type="submission" date="2017-10" db="EMBL/GenBank/DDBJ databases">
        <title>Sequencing the genomes of 1000 actinobacteria strains.</title>
        <authorList>
            <person name="Klenk H.-P."/>
        </authorList>
    </citation>
    <scope>NUCLEOTIDE SEQUENCE [LARGE SCALE GENOMIC DNA]</scope>
    <source>
        <strain evidence="2 3">DSM 21574</strain>
    </source>
</reference>
<name>A0A2A9EAG5_9MICO</name>
<dbReference type="Pfam" id="PF13302">
    <property type="entry name" value="Acetyltransf_3"/>
    <property type="match status" value="1"/>
</dbReference>
<sequence length="187" mass="19920">MTRPTELDVPTLVWHDPSLSPAVSLHRLDLATIDALARGDLAAARVSSGLTLDPHLVADGSRGVWRVRSTQIAEHAAHAPWITRALVLGGDVVGKAGFHGPPEPGTGMVEVGYSVAPERRRQGLGRAALRLMRAVAEHAPDARVLRATVSPGNVASRNLVLSEGLVEVGEQWDDEDGLEIVYEARLG</sequence>
<evidence type="ECO:0000313" key="2">
    <source>
        <dbReference type="EMBL" id="PFG35551.1"/>
    </source>
</evidence>
<dbReference type="SUPFAM" id="SSF55729">
    <property type="entry name" value="Acyl-CoA N-acyltransferases (Nat)"/>
    <property type="match status" value="1"/>
</dbReference>
<organism evidence="2 3">
    <name type="scientific">Flavimobilis soli</name>
    <dbReference type="NCBI Taxonomy" id="442709"/>
    <lineage>
        <taxon>Bacteria</taxon>
        <taxon>Bacillati</taxon>
        <taxon>Actinomycetota</taxon>
        <taxon>Actinomycetes</taxon>
        <taxon>Micrococcales</taxon>
        <taxon>Jonesiaceae</taxon>
        <taxon>Flavimobilis</taxon>
    </lineage>
</organism>
<dbReference type="InterPro" id="IPR016181">
    <property type="entry name" value="Acyl_CoA_acyltransferase"/>
</dbReference>
<protein>
    <submittedName>
        <fullName evidence="2">RimJ/RimL family protein N-acetyltransferase</fullName>
    </submittedName>
</protein>
<keyword evidence="3" id="KW-1185">Reference proteome</keyword>
<evidence type="ECO:0000313" key="3">
    <source>
        <dbReference type="Proteomes" id="UP000221394"/>
    </source>
</evidence>
<dbReference type="EMBL" id="PDJH01000001">
    <property type="protein sequence ID" value="PFG35551.1"/>
    <property type="molecule type" value="Genomic_DNA"/>
</dbReference>
<evidence type="ECO:0000259" key="1">
    <source>
        <dbReference type="PROSITE" id="PS51186"/>
    </source>
</evidence>
<dbReference type="InterPro" id="IPR000182">
    <property type="entry name" value="GNAT_dom"/>
</dbReference>
<dbReference type="AlphaFoldDB" id="A0A2A9EAG5"/>
<dbReference type="PROSITE" id="PS51186">
    <property type="entry name" value="GNAT"/>
    <property type="match status" value="1"/>
</dbReference>
<gene>
    <name evidence="2" type="ORF">ATL41_0243</name>
</gene>
<proteinExistence type="predicted"/>
<dbReference type="RefSeq" id="WP_219810355.1">
    <property type="nucleotide sequence ID" value="NZ_PDJH01000001.1"/>
</dbReference>
<feature type="domain" description="N-acetyltransferase" evidence="1">
    <location>
        <begin position="44"/>
        <end position="187"/>
    </location>
</feature>
<dbReference type="GO" id="GO:0016747">
    <property type="term" value="F:acyltransferase activity, transferring groups other than amino-acyl groups"/>
    <property type="evidence" value="ECO:0007669"/>
    <property type="project" value="InterPro"/>
</dbReference>
<keyword evidence="2" id="KW-0808">Transferase</keyword>
<dbReference type="Proteomes" id="UP000221394">
    <property type="component" value="Unassembled WGS sequence"/>
</dbReference>
<dbReference type="CDD" id="cd04301">
    <property type="entry name" value="NAT_SF"/>
    <property type="match status" value="1"/>
</dbReference>